<evidence type="ECO:0000256" key="4">
    <source>
        <dbReference type="ARBA" id="ARBA00022833"/>
    </source>
</evidence>
<proteinExistence type="predicted"/>
<feature type="region of interest" description="Disordered" evidence="6">
    <location>
        <begin position="125"/>
        <end position="198"/>
    </location>
</feature>
<keyword evidence="1" id="KW-0343">GTPase activation</keyword>
<dbReference type="Pfam" id="PF01412">
    <property type="entry name" value="ArfGap"/>
    <property type="match status" value="1"/>
</dbReference>
<dbReference type="InterPro" id="IPR037278">
    <property type="entry name" value="ARFGAP/RecO"/>
</dbReference>
<keyword evidence="4" id="KW-0862">Zinc</keyword>
<dbReference type="GO" id="GO:0006891">
    <property type="term" value="P:intra-Golgi vesicle-mediated transport"/>
    <property type="evidence" value="ECO:0007669"/>
    <property type="project" value="TreeGrafter"/>
</dbReference>
<dbReference type="PANTHER" id="PTHR45705">
    <property type="entry name" value="FI20236P1"/>
    <property type="match status" value="1"/>
</dbReference>
<dbReference type="AlphaFoldDB" id="A0A0P1KT43"/>
<sequence>MSSPAIKKALAALLRDPSNGTCADCKTAGHPRWASWSLGVFICIKCAGIHRSLGTHISKVKSVDLDTWQEEHMRKVVEFGNNAAANALYECKLSGSHTPEASKIADFIRNKYELKKWIGNAAEVSASPAHPRTVEKKPQVTQQAHGSQTSLASQTSSVPSRSATPSQVDLNLASPSVASRTTLNTAAREPSGRPDLKKSILSLYSRPRTSTASVASGASNTSFSSSTGTPSIASNSVPVGGFPLPGASFSLPAENNTTSSASLEDNDLFKNVWS</sequence>
<dbReference type="InterPro" id="IPR038508">
    <property type="entry name" value="ArfGAP_dom_sf"/>
</dbReference>
<dbReference type="SMART" id="SM00105">
    <property type="entry name" value="ArfGap"/>
    <property type="match status" value="1"/>
</dbReference>
<evidence type="ECO:0000256" key="3">
    <source>
        <dbReference type="ARBA" id="ARBA00022771"/>
    </source>
</evidence>
<dbReference type="InterPro" id="IPR051718">
    <property type="entry name" value="ARF_GTPase-activating"/>
</dbReference>
<feature type="region of interest" description="Disordered" evidence="6">
    <location>
        <begin position="210"/>
        <end position="232"/>
    </location>
</feature>
<name>A0A0P1KT43_9SACH</name>
<dbReference type="GO" id="GO:0005737">
    <property type="term" value="C:cytoplasm"/>
    <property type="evidence" value="ECO:0007669"/>
    <property type="project" value="TreeGrafter"/>
</dbReference>
<evidence type="ECO:0000256" key="5">
    <source>
        <dbReference type="PROSITE-ProRule" id="PRU00288"/>
    </source>
</evidence>
<reference evidence="9" key="1">
    <citation type="submission" date="2015-10" db="EMBL/GenBank/DDBJ databases">
        <authorList>
            <person name="Devillers H."/>
        </authorList>
    </citation>
    <scope>NUCLEOTIDE SEQUENCE [LARGE SCALE GENOMIC DNA]</scope>
</reference>
<dbReference type="GO" id="GO:0005096">
    <property type="term" value="F:GTPase activator activity"/>
    <property type="evidence" value="ECO:0007669"/>
    <property type="project" value="UniProtKB-KW"/>
</dbReference>
<dbReference type="GO" id="GO:0006888">
    <property type="term" value="P:endoplasmic reticulum to Golgi vesicle-mediated transport"/>
    <property type="evidence" value="ECO:0007669"/>
    <property type="project" value="TreeGrafter"/>
</dbReference>
<dbReference type="PANTHER" id="PTHR45705:SF1">
    <property type="entry name" value="FI20236P1"/>
    <property type="match status" value="1"/>
</dbReference>
<evidence type="ECO:0000256" key="1">
    <source>
        <dbReference type="ARBA" id="ARBA00022468"/>
    </source>
</evidence>
<keyword evidence="9" id="KW-1185">Reference proteome</keyword>
<protein>
    <submittedName>
        <fullName evidence="8">LAQU0S09e00672g1_1</fullName>
    </submittedName>
</protein>
<organism evidence="8 9">
    <name type="scientific">Lachancea quebecensis</name>
    <dbReference type="NCBI Taxonomy" id="1654605"/>
    <lineage>
        <taxon>Eukaryota</taxon>
        <taxon>Fungi</taxon>
        <taxon>Dikarya</taxon>
        <taxon>Ascomycota</taxon>
        <taxon>Saccharomycotina</taxon>
        <taxon>Saccharomycetes</taxon>
        <taxon>Saccharomycetales</taxon>
        <taxon>Saccharomycetaceae</taxon>
        <taxon>Lachancea</taxon>
    </lineage>
</organism>
<dbReference type="InterPro" id="IPR001164">
    <property type="entry name" value="ArfGAP_dom"/>
</dbReference>
<dbReference type="GO" id="GO:0008270">
    <property type="term" value="F:zinc ion binding"/>
    <property type="evidence" value="ECO:0007669"/>
    <property type="project" value="UniProtKB-KW"/>
</dbReference>
<evidence type="ECO:0000313" key="8">
    <source>
        <dbReference type="EMBL" id="CUS23255.1"/>
    </source>
</evidence>
<dbReference type="EMBL" id="LN890527">
    <property type="protein sequence ID" value="CUS23255.1"/>
    <property type="molecule type" value="Genomic_DNA"/>
</dbReference>
<evidence type="ECO:0000259" key="7">
    <source>
        <dbReference type="PROSITE" id="PS50115"/>
    </source>
</evidence>
<feature type="compositionally biased region" description="Low complexity" evidence="6">
    <location>
        <begin position="213"/>
        <end position="232"/>
    </location>
</feature>
<gene>
    <name evidence="8" type="ORF">LAQU0_S09e00672g</name>
</gene>
<keyword evidence="3 5" id="KW-0863">Zinc-finger</keyword>
<keyword evidence="2" id="KW-0479">Metal-binding</keyword>
<dbReference type="PRINTS" id="PR00405">
    <property type="entry name" value="REVINTRACTNG"/>
</dbReference>
<feature type="compositionally biased region" description="Polar residues" evidence="6">
    <location>
        <begin position="139"/>
        <end position="185"/>
    </location>
</feature>
<dbReference type="PROSITE" id="PS50115">
    <property type="entry name" value="ARFGAP"/>
    <property type="match status" value="1"/>
</dbReference>
<evidence type="ECO:0000256" key="2">
    <source>
        <dbReference type="ARBA" id="ARBA00022723"/>
    </source>
</evidence>
<dbReference type="FunFam" id="1.10.220.150:FF:000009">
    <property type="entry name" value="stromal membrane-associated protein 1 isoform X1"/>
    <property type="match status" value="1"/>
</dbReference>
<evidence type="ECO:0000313" key="9">
    <source>
        <dbReference type="Proteomes" id="UP000236544"/>
    </source>
</evidence>
<dbReference type="SUPFAM" id="SSF57863">
    <property type="entry name" value="ArfGap/RecO-like zinc finger"/>
    <property type="match status" value="1"/>
</dbReference>
<dbReference type="Gene3D" id="1.10.220.150">
    <property type="entry name" value="Arf GTPase activating protein"/>
    <property type="match status" value="1"/>
</dbReference>
<evidence type="ECO:0000256" key="6">
    <source>
        <dbReference type="SAM" id="MobiDB-lite"/>
    </source>
</evidence>
<dbReference type="OrthoDB" id="10266696at2759"/>
<feature type="domain" description="Arf-GAP" evidence="7">
    <location>
        <begin position="7"/>
        <end position="128"/>
    </location>
</feature>
<accession>A0A0P1KT43</accession>
<dbReference type="Proteomes" id="UP000236544">
    <property type="component" value="Unassembled WGS sequence"/>
</dbReference>